<name>M3YUS8_MUSPF</name>
<dbReference type="EMBL" id="AEYP01025838">
    <property type="status" value="NOT_ANNOTATED_CDS"/>
    <property type="molecule type" value="Genomic_DNA"/>
</dbReference>
<dbReference type="Ensembl" id="ENSMPUT00000015326.1">
    <property type="protein sequence ID" value="ENSMPUP00000015088.1"/>
    <property type="gene ID" value="ENSMPUG00000015197.1"/>
</dbReference>
<sequence length="64" mass="7179">MGIKLTEKELAQLRKNLPADADGKADLSEVMDGVKAITVAQKSEYFLMLFSTKTLHFPYFKTAQ</sequence>
<dbReference type="AlphaFoldDB" id="M3YUS8"/>
<dbReference type="HOGENOM" id="CLU_2873599_0_0_1"/>
<proteinExistence type="predicted"/>
<organism evidence="1">
    <name type="scientific">Mustela putorius furo</name>
    <name type="common">European domestic ferret</name>
    <name type="synonym">Mustela furo</name>
    <dbReference type="NCBI Taxonomy" id="9669"/>
    <lineage>
        <taxon>Eukaryota</taxon>
        <taxon>Metazoa</taxon>
        <taxon>Chordata</taxon>
        <taxon>Craniata</taxon>
        <taxon>Vertebrata</taxon>
        <taxon>Euteleostomi</taxon>
        <taxon>Mammalia</taxon>
        <taxon>Eutheria</taxon>
        <taxon>Laurasiatheria</taxon>
        <taxon>Carnivora</taxon>
        <taxon>Caniformia</taxon>
        <taxon>Musteloidea</taxon>
        <taxon>Mustelidae</taxon>
        <taxon>Mustelinae</taxon>
        <taxon>Mustela</taxon>
    </lineage>
</organism>
<reference evidence="1" key="1">
    <citation type="submission" date="2024-06" db="UniProtKB">
        <authorList>
            <consortium name="Ensembl"/>
        </authorList>
    </citation>
    <scope>IDENTIFICATION</scope>
</reference>
<evidence type="ECO:0000313" key="1">
    <source>
        <dbReference type="Ensembl" id="ENSMPUP00000015088.1"/>
    </source>
</evidence>
<protein>
    <submittedName>
        <fullName evidence="1">Uncharacterized protein</fullName>
    </submittedName>
</protein>
<accession>M3YUS8</accession>